<evidence type="ECO:0000313" key="2">
    <source>
        <dbReference type="Proteomes" id="UP001283361"/>
    </source>
</evidence>
<dbReference type="EMBL" id="JAWDGP010006298">
    <property type="protein sequence ID" value="KAK3743755.1"/>
    <property type="molecule type" value="Genomic_DNA"/>
</dbReference>
<evidence type="ECO:0000313" key="1">
    <source>
        <dbReference type="EMBL" id="KAK3743755.1"/>
    </source>
</evidence>
<proteinExistence type="predicted"/>
<dbReference type="AlphaFoldDB" id="A0AAE0YFU1"/>
<name>A0AAE0YFU1_9GAST</name>
<sequence>MCPGPWGVISLAPQKLVGDGEGGGETLLDPPTLVHSRAQTPCMNRESIVLPKRKCVPWDNRQMLIIRKSGIARNKAWSERSDANKAQGMHFSCLLVSLAPQGDVMATHLGRNKVWETHGFQWMAR</sequence>
<reference evidence="1" key="1">
    <citation type="journal article" date="2023" name="G3 (Bethesda)">
        <title>A reference genome for the long-term kleptoplast-retaining sea slug Elysia crispata morphotype clarki.</title>
        <authorList>
            <person name="Eastman K.E."/>
            <person name="Pendleton A.L."/>
            <person name="Shaikh M.A."/>
            <person name="Suttiyut T."/>
            <person name="Ogas R."/>
            <person name="Tomko P."/>
            <person name="Gavelis G."/>
            <person name="Widhalm J.R."/>
            <person name="Wisecaver J.H."/>
        </authorList>
    </citation>
    <scope>NUCLEOTIDE SEQUENCE</scope>
    <source>
        <strain evidence="1">ECLA1</strain>
    </source>
</reference>
<accession>A0AAE0YFU1</accession>
<comment type="caution">
    <text evidence="1">The sequence shown here is derived from an EMBL/GenBank/DDBJ whole genome shotgun (WGS) entry which is preliminary data.</text>
</comment>
<keyword evidence="2" id="KW-1185">Reference proteome</keyword>
<dbReference type="Proteomes" id="UP001283361">
    <property type="component" value="Unassembled WGS sequence"/>
</dbReference>
<gene>
    <name evidence="1" type="ORF">RRG08_043487</name>
</gene>
<organism evidence="1 2">
    <name type="scientific">Elysia crispata</name>
    <name type="common">lettuce slug</name>
    <dbReference type="NCBI Taxonomy" id="231223"/>
    <lineage>
        <taxon>Eukaryota</taxon>
        <taxon>Metazoa</taxon>
        <taxon>Spiralia</taxon>
        <taxon>Lophotrochozoa</taxon>
        <taxon>Mollusca</taxon>
        <taxon>Gastropoda</taxon>
        <taxon>Heterobranchia</taxon>
        <taxon>Euthyneura</taxon>
        <taxon>Panpulmonata</taxon>
        <taxon>Sacoglossa</taxon>
        <taxon>Placobranchoidea</taxon>
        <taxon>Plakobranchidae</taxon>
        <taxon>Elysia</taxon>
    </lineage>
</organism>
<protein>
    <submittedName>
        <fullName evidence="1">Uncharacterized protein</fullName>
    </submittedName>
</protein>